<organism evidence="1">
    <name type="scientific">bioreactor metagenome</name>
    <dbReference type="NCBI Taxonomy" id="1076179"/>
    <lineage>
        <taxon>unclassified sequences</taxon>
        <taxon>metagenomes</taxon>
        <taxon>ecological metagenomes</taxon>
    </lineage>
</organism>
<evidence type="ECO:0000313" key="1">
    <source>
        <dbReference type="EMBL" id="MPN06758.1"/>
    </source>
</evidence>
<proteinExistence type="predicted"/>
<comment type="caution">
    <text evidence="1">The sequence shown here is derived from an EMBL/GenBank/DDBJ whole genome shotgun (WGS) entry which is preliminary data.</text>
</comment>
<dbReference type="EMBL" id="VSSQ01052701">
    <property type="protein sequence ID" value="MPN06758.1"/>
    <property type="molecule type" value="Genomic_DNA"/>
</dbReference>
<sequence>MREREKFFRGEGAEEADSQRPGFDALIAELVDDVFDDAGRRGHDDDQVVGVLRAVALDRRVAAPGLFFQLRGEFPVDGKDVVHPLHLIALDLKIIFRHCEGAVGDGVVRVEQRIGRRPFSHEFFHRLVGEQLHGFVAVARDEAVLADEYGRKHSRVLREARREQHAVVDLLRVLAVYLYPAGVALRHAVRMVAVDVDGRAERAVHQSEDDRRAEGGGDGEYLMHQRHAVCRRGRHHAPAGDGSSHAGRDGGVFAFDGDIFGIDLAVGDEIGETHGDLGGGRYRIRRYDVGIYLPHRLGEGEVAGGHDLLFT</sequence>
<reference evidence="1" key="1">
    <citation type="submission" date="2019-08" db="EMBL/GenBank/DDBJ databases">
        <authorList>
            <person name="Kucharzyk K."/>
            <person name="Murdoch R.W."/>
            <person name="Higgins S."/>
            <person name="Loffler F."/>
        </authorList>
    </citation>
    <scope>NUCLEOTIDE SEQUENCE</scope>
</reference>
<protein>
    <submittedName>
        <fullName evidence="1">Uncharacterized protein</fullName>
    </submittedName>
</protein>
<dbReference type="AlphaFoldDB" id="A0A645EXI2"/>
<gene>
    <name evidence="1" type="ORF">SDC9_154015</name>
</gene>
<name>A0A645EXI2_9ZZZZ</name>
<accession>A0A645EXI2</accession>